<name>A0A225UBH2_9STRA</name>
<accession>A0A225UBH2</accession>
<dbReference type="AlphaFoldDB" id="A0A225UBH2"/>
<dbReference type="OrthoDB" id="167338at2759"/>
<evidence type="ECO:0000313" key="2">
    <source>
        <dbReference type="Proteomes" id="UP000198211"/>
    </source>
</evidence>
<dbReference type="Proteomes" id="UP000198211">
    <property type="component" value="Unassembled WGS sequence"/>
</dbReference>
<protein>
    <submittedName>
        <fullName evidence="1">Uncharacterized protein</fullName>
    </submittedName>
</protein>
<gene>
    <name evidence="1" type="ORF">PHMEG_00041235</name>
</gene>
<organism evidence="1 2">
    <name type="scientific">Phytophthora megakarya</name>
    <dbReference type="NCBI Taxonomy" id="4795"/>
    <lineage>
        <taxon>Eukaryota</taxon>
        <taxon>Sar</taxon>
        <taxon>Stramenopiles</taxon>
        <taxon>Oomycota</taxon>
        <taxon>Peronosporomycetes</taxon>
        <taxon>Peronosporales</taxon>
        <taxon>Peronosporaceae</taxon>
        <taxon>Phytophthora</taxon>
    </lineage>
</organism>
<keyword evidence="2" id="KW-1185">Reference proteome</keyword>
<evidence type="ECO:0000313" key="1">
    <source>
        <dbReference type="EMBL" id="OWY90577.1"/>
    </source>
</evidence>
<reference evidence="2" key="1">
    <citation type="submission" date="2017-03" db="EMBL/GenBank/DDBJ databases">
        <title>Phytopthora megakarya and P. palmivora, two closely related causual agents of cacao black pod achieved similar genome size and gene model numbers by different mechanisms.</title>
        <authorList>
            <person name="Ali S."/>
            <person name="Shao J."/>
            <person name="Larry D.J."/>
            <person name="Kronmiller B."/>
            <person name="Shen D."/>
            <person name="Strem M.D."/>
            <person name="Melnick R.L."/>
            <person name="Guiltinan M.J."/>
            <person name="Tyler B.M."/>
            <person name="Meinhardt L.W."/>
            <person name="Bailey B.A."/>
        </authorList>
    </citation>
    <scope>NUCLEOTIDE SEQUENCE [LARGE SCALE GENOMIC DNA]</scope>
    <source>
        <strain evidence="2">zdho120</strain>
    </source>
</reference>
<sequence>MMIYITPTTEVAQVIGDLEALRTLATQSNGKRKWKNLTDAIVDALPAKRDSTYADTTLCQRLAKLSLVQV</sequence>
<dbReference type="EMBL" id="NBNE01022539">
    <property type="protein sequence ID" value="OWY90577.1"/>
    <property type="molecule type" value="Genomic_DNA"/>
</dbReference>
<comment type="caution">
    <text evidence="1">The sequence shown here is derived from an EMBL/GenBank/DDBJ whole genome shotgun (WGS) entry which is preliminary data.</text>
</comment>
<proteinExistence type="predicted"/>